<reference evidence="2" key="1">
    <citation type="journal article" date="2018" name="Data Brief">
        <title>Genome sequence data from 17 accessions of Ensete ventricosum, a staple food crop for millions in Ethiopia.</title>
        <authorList>
            <person name="Yemataw Z."/>
            <person name="Muzemil S."/>
            <person name="Ambachew D."/>
            <person name="Tripathi L."/>
            <person name="Tesfaye K."/>
            <person name="Chala A."/>
            <person name="Farbos A."/>
            <person name="O'Neill P."/>
            <person name="Moore K."/>
            <person name="Grant M."/>
            <person name="Studholme D.J."/>
        </authorList>
    </citation>
    <scope>NUCLEOTIDE SEQUENCE [LARGE SCALE GENOMIC DNA]</scope>
    <source>
        <tissue evidence="2">Leaf</tissue>
    </source>
</reference>
<name>A0A445MCD4_ENSVE</name>
<feature type="region of interest" description="Disordered" evidence="1">
    <location>
        <begin position="114"/>
        <end position="142"/>
    </location>
</feature>
<dbReference type="EMBL" id="KV875595">
    <property type="protein sequence ID" value="RZR71848.1"/>
    <property type="molecule type" value="Genomic_DNA"/>
</dbReference>
<dbReference type="AlphaFoldDB" id="A0A445MCD4"/>
<accession>A0A445MCD4</accession>
<proteinExistence type="predicted"/>
<evidence type="ECO:0000256" key="1">
    <source>
        <dbReference type="SAM" id="MobiDB-lite"/>
    </source>
</evidence>
<gene>
    <name evidence="2" type="ORF">BHM03_00007907</name>
</gene>
<evidence type="ECO:0000313" key="2">
    <source>
        <dbReference type="EMBL" id="RZR71848.1"/>
    </source>
</evidence>
<protein>
    <submittedName>
        <fullName evidence="2">Uncharacterized protein</fullName>
    </submittedName>
</protein>
<dbReference type="Proteomes" id="UP000290560">
    <property type="component" value="Unassembled WGS sequence"/>
</dbReference>
<sequence>MEDRLRALFAEFKLGRSPSPTRLHRGERLDYKEIPLEKEEHKMDSAPTCMRVGFPRWEDGDPMGWLSHVERYFHFHGHQRLPWWTSLLSAMKEMLYRSRCITIQIRPPLKRYKTAKPWDHDAPTSNAIRKPHDKLQTRTQRS</sequence>
<organism evidence="2">
    <name type="scientific">Ensete ventricosum</name>
    <name type="common">Abyssinian banana</name>
    <name type="synonym">Musa ensete</name>
    <dbReference type="NCBI Taxonomy" id="4639"/>
    <lineage>
        <taxon>Eukaryota</taxon>
        <taxon>Viridiplantae</taxon>
        <taxon>Streptophyta</taxon>
        <taxon>Embryophyta</taxon>
        <taxon>Tracheophyta</taxon>
        <taxon>Spermatophyta</taxon>
        <taxon>Magnoliopsida</taxon>
        <taxon>Liliopsida</taxon>
        <taxon>Zingiberales</taxon>
        <taxon>Musaceae</taxon>
        <taxon>Ensete</taxon>
    </lineage>
</organism>